<dbReference type="OMA" id="HEMFLFG"/>
<sequence>MTNQYEDAEKAVLCIYDQSSDAALRKQAQDYCDGLKNSDGALHLACGLMMRSSAQQVKFWCLQVLEEVLQHRYATLSDQDRGEVKKFLVSWILETCPAGPPQPPFLLNKVAQIYAILVRNDYPEQWPEALTSLLAALNSGVAVIDMFLRVQDAVDAEIINSEFHRSPADAAVSMRVKDALRVQCLNEMASAWYIILREFYQSEPGLVKSCLSSISRYIHWIDIGLIMNDKFVPAFYALLENDVFIEEAAMCLTEMVLKKMEPVPKIHHINSLINKPLIENALAVRARGASKSSAALVRLAHLTGSICKELLVCADKISAASPAEALQAQAQLQELMPLALGCAMNENDDVSSASMEFVTIFVNSLKKLDPLPEFHLKQLSGVLAVLLRKLRYSSDFDFQNPGESEEFWLEYRKEVLIIFKNISRIAPDLTVSFVQDCMNGLIAETTNGTPNNWPEIEAVLTMLYELGEVSRVEDACKSTDQGMGKLLSIVLSSNIALHPHPCVQKVYLEIANRYSQFLHKHSHLLPQVLMGFVQAVTNSRSSVKSRACYLFLRVLKSLKPRLGPHADALMSSVVPVLLDQQQSVALDHMDRLYLFEATGNVLGSDSLPLEQAVMYLHQIVTPILQRMSEVAMEFLRTSEQSVMVANSVTSDDVWLRVGVPLECLGWLSKGCTRLCSNENALFRQALEVSVGVIARVPYNMGRLQSSTLLFLHRMVDCLGERLRLKGMMMFQFVKRALQKLVCIILQNKIIIIAIIIVDVIIVLIILSIFVFVFFSNFYIVPIIITTTTTTTTKHHIQHSYHSCLFRCCRVMSIISNASHHVDTIVISTTMVLVIIECGTGMLSFLPSSIGSMLKNIEVKGMTEVTTLINQVMSRFKEDCNGHIDVVLESLSDRILSSFQSLPNLCVSNPSQEAREFRDLYKIWLQLLQTAGLSNLIDIFLRIRSGQLVEPVVRSVVDGLTRIDEPSTNKVCIGILYRMVQRWGANGEGAAQEQLTGFSDFFLPVVARALFSSAAPAASNANDAQCHAFLSEIASFQRNLRMAYGVRWEETLRREGLVGCCGMEEEAAKLYVWNMQQLSDRDFREFFIQQVQNLIVRG</sequence>
<keyword evidence="16" id="KW-1185">Reference proteome</keyword>
<keyword evidence="7 10" id="KW-0539">Nucleus</keyword>
<dbReference type="SUPFAM" id="SSF48371">
    <property type="entry name" value="ARM repeat"/>
    <property type="match status" value="1"/>
</dbReference>
<evidence type="ECO:0000256" key="2">
    <source>
        <dbReference type="ARBA" id="ARBA00018928"/>
    </source>
</evidence>
<dbReference type="GO" id="GO:0016363">
    <property type="term" value="C:nuclear matrix"/>
    <property type="evidence" value="ECO:0007669"/>
    <property type="project" value="TreeGrafter"/>
</dbReference>
<evidence type="ECO:0000256" key="5">
    <source>
        <dbReference type="ARBA" id="ARBA00022555"/>
    </source>
</evidence>
<dbReference type="HOGENOM" id="CLU_283788_0_0_1"/>
<dbReference type="GeneID" id="17295206"/>
<evidence type="ECO:0000256" key="7">
    <source>
        <dbReference type="ARBA" id="ARBA00023242"/>
    </source>
</evidence>
<evidence type="ECO:0000256" key="10">
    <source>
        <dbReference type="RuleBase" id="RU366037"/>
    </source>
</evidence>
<dbReference type="GO" id="GO:0031267">
    <property type="term" value="F:small GTPase binding"/>
    <property type="evidence" value="ECO:0007669"/>
    <property type="project" value="InterPro"/>
</dbReference>
<feature type="domain" description="Exportin-1/Importin-beta-like" evidence="12">
    <location>
        <begin position="103"/>
        <end position="252"/>
    </location>
</feature>
<dbReference type="RefSeq" id="XP_005825422.1">
    <property type="nucleotide sequence ID" value="XM_005825365.1"/>
</dbReference>
<reference evidence="14 16" key="1">
    <citation type="journal article" date="2012" name="Nature">
        <title>Algal genomes reveal evolutionary mosaicism and the fate of nucleomorphs.</title>
        <authorList>
            <consortium name="DOE Joint Genome Institute"/>
            <person name="Curtis B.A."/>
            <person name="Tanifuji G."/>
            <person name="Burki F."/>
            <person name="Gruber A."/>
            <person name="Irimia M."/>
            <person name="Maruyama S."/>
            <person name="Arias M.C."/>
            <person name="Ball S.G."/>
            <person name="Gile G.H."/>
            <person name="Hirakawa Y."/>
            <person name="Hopkins J.F."/>
            <person name="Kuo A."/>
            <person name="Rensing S.A."/>
            <person name="Schmutz J."/>
            <person name="Symeonidi A."/>
            <person name="Elias M."/>
            <person name="Eveleigh R.J."/>
            <person name="Herman E.K."/>
            <person name="Klute M.J."/>
            <person name="Nakayama T."/>
            <person name="Obornik M."/>
            <person name="Reyes-Prieto A."/>
            <person name="Armbrust E.V."/>
            <person name="Aves S.J."/>
            <person name="Beiko R.G."/>
            <person name="Coutinho P."/>
            <person name="Dacks J.B."/>
            <person name="Durnford D.G."/>
            <person name="Fast N.M."/>
            <person name="Green B.R."/>
            <person name="Grisdale C.J."/>
            <person name="Hempel F."/>
            <person name="Henrissat B."/>
            <person name="Hoppner M.P."/>
            <person name="Ishida K."/>
            <person name="Kim E."/>
            <person name="Koreny L."/>
            <person name="Kroth P.G."/>
            <person name="Liu Y."/>
            <person name="Malik S.B."/>
            <person name="Maier U.G."/>
            <person name="McRose D."/>
            <person name="Mock T."/>
            <person name="Neilson J.A."/>
            <person name="Onodera N.T."/>
            <person name="Poole A.M."/>
            <person name="Pritham E.J."/>
            <person name="Richards T.A."/>
            <person name="Rocap G."/>
            <person name="Roy S.W."/>
            <person name="Sarai C."/>
            <person name="Schaack S."/>
            <person name="Shirato S."/>
            <person name="Slamovits C.H."/>
            <person name="Spencer D.F."/>
            <person name="Suzuki S."/>
            <person name="Worden A.Z."/>
            <person name="Zauner S."/>
            <person name="Barry K."/>
            <person name="Bell C."/>
            <person name="Bharti A.K."/>
            <person name="Crow J.A."/>
            <person name="Grimwood J."/>
            <person name="Kramer R."/>
            <person name="Lindquist E."/>
            <person name="Lucas S."/>
            <person name="Salamov A."/>
            <person name="McFadden G.I."/>
            <person name="Lane C.E."/>
            <person name="Keeling P.J."/>
            <person name="Gray M.W."/>
            <person name="Grigoriev I.V."/>
            <person name="Archibald J.M."/>
        </authorList>
    </citation>
    <scope>NUCLEOTIDE SEQUENCE</scope>
    <source>
        <strain evidence="14 16">CCMP2712</strain>
    </source>
</reference>
<dbReference type="KEGG" id="gtt:GUITHDRAFT_115409"/>
<reference evidence="15" key="3">
    <citation type="submission" date="2015-06" db="UniProtKB">
        <authorList>
            <consortium name="EnsemblProtists"/>
        </authorList>
    </citation>
    <scope>IDENTIFICATION</scope>
</reference>
<dbReference type="GO" id="GO:0000049">
    <property type="term" value="F:tRNA binding"/>
    <property type="evidence" value="ECO:0007669"/>
    <property type="project" value="UniProtKB-UniRule"/>
</dbReference>
<feature type="transmembrane region" description="Helical" evidence="11">
    <location>
        <begin position="749"/>
        <end position="774"/>
    </location>
</feature>
<name>L1IQT7_GUITC</name>
<dbReference type="InterPro" id="IPR011989">
    <property type="entry name" value="ARM-like"/>
</dbReference>
<evidence type="ECO:0000313" key="14">
    <source>
        <dbReference type="EMBL" id="EKX38442.1"/>
    </source>
</evidence>
<keyword evidence="6 10" id="KW-0694">RNA-binding</keyword>
<evidence type="ECO:0000256" key="6">
    <source>
        <dbReference type="ARBA" id="ARBA00022884"/>
    </source>
</evidence>
<evidence type="ECO:0000256" key="4">
    <source>
        <dbReference type="ARBA" id="ARBA00022490"/>
    </source>
</evidence>
<dbReference type="InterPro" id="IPR016024">
    <property type="entry name" value="ARM-type_fold"/>
</dbReference>
<evidence type="ECO:0000313" key="16">
    <source>
        <dbReference type="Proteomes" id="UP000011087"/>
    </source>
</evidence>
<evidence type="ECO:0000256" key="8">
    <source>
        <dbReference type="ARBA" id="ARBA00029784"/>
    </source>
</evidence>
<comment type="function">
    <text evidence="10">tRNA nucleus export receptor which facilitates tRNA translocation across the nuclear pore complex.</text>
</comment>
<dbReference type="Pfam" id="PF08389">
    <property type="entry name" value="Xpo1"/>
    <property type="match status" value="1"/>
</dbReference>
<evidence type="ECO:0000256" key="11">
    <source>
        <dbReference type="SAM" id="Phobius"/>
    </source>
</evidence>
<keyword evidence="5 10" id="KW-0820">tRNA-binding</keyword>
<dbReference type="EMBL" id="JH993048">
    <property type="protein sequence ID" value="EKX38442.1"/>
    <property type="molecule type" value="Genomic_DNA"/>
</dbReference>
<evidence type="ECO:0000259" key="13">
    <source>
        <dbReference type="Pfam" id="PF19282"/>
    </source>
</evidence>
<comment type="subcellular location">
    <subcellularLocation>
        <location evidence="1 10">Cytoplasm</location>
    </subcellularLocation>
    <subcellularLocation>
        <location evidence="10">Nucleus</location>
    </subcellularLocation>
    <text evidence="10">Shuttles between the nucleus and the cytoplasm.</text>
</comment>
<keyword evidence="11" id="KW-1133">Transmembrane helix</keyword>
<evidence type="ECO:0000313" key="15">
    <source>
        <dbReference type="EnsemblProtists" id="EKX38442"/>
    </source>
</evidence>
<reference evidence="16" key="2">
    <citation type="submission" date="2012-11" db="EMBL/GenBank/DDBJ databases">
        <authorList>
            <person name="Kuo A."/>
            <person name="Curtis B.A."/>
            <person name="Tanifuji G."/>
            <person name="Burki F."/>
            <person name="Gruber A."/>
            <person name="Irimia M."/>
            <person name="Maruyama S."/>
            <person name="Arias M.C."/>
            <person name="Ball S.G."/>
            <person name="Gile G.H."/>
            <person name="Hirakawa Y."/>
            <person name="Hopkins J.F."/>
            <person name="Rensing S.A."/>
            <person name="Schmutz J."/>
            <person name="Symeonidi A."/>
            <person name="Elias M."/>
            <person name="Eveleigh R.J."/>
            <person name="Herman E.K."/>
            <person name="Klute M.J."/>
            <person name="Nakayama T."/>
            <person name="Obornik M."/>
            <person name="Reyes-Prieto A."/>
            <person name="Armbrust E.V."/>
            <person name="Aves S.J."/>
            <person name="Beiko R.G."/>
            <person name="Coutinho P."/>
            <person name="Dacks J.B."/>
            <person name="Durnford D.G."/>
            <person name="Fast N.M."/>
            <person name="Green B.R."/>
            <person name="Grisdale C."/>
            <person name="Hempe F."/>
            <person name="Henrissat B."/>
            <person name="Hoppner M.P."/>
            <person name="Ishida K.-I."/>
            <person name="Kim E."/>
            <person name="Koreny L."/>
            <person name="Kroth P.G."/>
            <person name="Liu Y."/>
            <person name="Malik S.-B."/>
            <person name="Maier U.G."/>
            <person name="McRose D."/>
            <person name="Mock T."/>
            <person name="Neilson J.A."/>
            <person name="Onodera N.T."/>
            <person name="Poole A.M."/>
            <person name="Pritham E.J."/>
            <person name="Richards T.A."/>
            <person name="Rocap G."/>
            <person name="Roy S.W."/>
            <person name="Sarai C."/>
            <person name="Schaack S."/>
            <person name="Shirato S."/>
            <person name="Slamovits C.H."/>
            <person name="Spencer D.F."/>
            <person name="Suzuki S."/>
            <person name="Worden A.Z."/>
            <person name="Zauner S."/>
            <person name="Barry K."/>
            <person name="Bell C."/>
            <person name="Bharti A.K."/>
            <person name="Crow J.A."/>
            <person name="Grimwood J."/>
            <person name="Kramer R."/>
            <person name="Lindquist E."/>
            <person name="Lucas S."/>
            <person name="Salamov A."/>
            <person name="McFadden G.I."/>
            <person name="Lane C.E."/>
            <person name="Keeling P.J."/>
            <person name="Gray M.W."/>
            <person name="Grigoriev I.V."/>
            <person name="Archibald J.M."/>
        </authorList>
    </citation>
    <scope>NUCLEOTIDE SEQUENCE</scope>
    <source>
        <strain evidence="16">CCMP2712</strain>
    </source>
</reference>
<dbReference type="AlphaFoldDB" id="L1IQT7"/>
<dbReference type="PANTHER" id="PTHR15952">
    <property type="entry name" value="EXPORTIN-T/LOS1"/>
    <property type="match status" value="1"/>
</dbReference>
<organism evidence="14">
    <name type="scientific">Guillardia theta (strain CCMP2712)</name>
    <name type="common">Cryptophyte</name>
    <dbReference type="NCBI Taxonomy" id="905079"/>
    <lineage>
        <taxon>Eukaryota</taxon>
        <taxon>Cryptophyceae</taxon>
        <taxon>Pyrenomonadales</taxon>
        <taxon>Geminigeraceae</taxon>
        <taxon>Guillardia</taxon>
    </lineage>
</organism>
<keyword evidence="11" id="KW-0472">Membrane</keyword>
<feature type="domain" description="Exportin-T C-terminal" evidence="13">
    <location>
        <begin position="327"/>
        <end position="642"/>
    </location>
</feature>
<dbReference type="GO" id="GO:0071528">
    <property type="term" value="P:tRNA re-export from nucleus"/>
    <property type="evidence" value="ECO:0007669"/>
    <property type="project" value="UniProtKB-UniRule"/>
</dbReference>
<dbReference type="eggNOG" id="KOG2021">
    <property type="taxonomic scope" value="Eukaryota"/>
</dbReference>
<proteinExistence type="inferred from homology"/>
<dbReference type="InterPro" id="IPR045546">
    <property type="entry name" value="Exportin-T_C"/>
</dbReference>
<dbReference type="InterPro" id="IPR040017">
    <property type="entry name" value="XPOT"/>
</dbReference>
<protein>
    <recommendedName>
        <fullName evidence="2 10">Exportin-T</fullName>
    </recommendedName>
    <alternativeName>
        <fullName evidence="8 10">Exportin(tRNA)</fullName>
    </alternativeName>
    <alternativeName>
        <fullName evidence="9 10">tRNA exportin</fullName>
    </alternativeName>
</protein>
<evidence type="ECO:0000259" key="12">
    <source>
        <dbReference type="Pfam" id="PF08389"/>
    </source>
</evidence>
<comment type="similarity">
    <text evidence="10">Belongs to the exportin family.</text>
</comment>
<dbReference type="Pfam" id="PF19282">
    <property type="entry name" value="Exportin-T"/>
    <property type="match status" value="2"/>
</dbReference>
<dbReference type="GO" id="GO:0005737">
    <property type="term" value="C:cytoplasm"/>
    <property type="evidence" value="ECO:0007669"/>
    <property type="project" value="UniProtKB-SubCell"/>
</dbReference>
<keyword evidence="11" id="KW-0812">Transmembrane</keyword>
<accession>L1IQT7</accession>
<keyword evidence="3 10" id="KW-0813">Transport</keyword>
<keyword evidence="4 10" id="KW-0963">Cytoplasm</keyword>
<dbReference type="PANTHER" id="PTHR15952:SF11">
    <property type="entry name" value="EXPORTIN-T"/>
    <property type="match status" value="1"/>
</dbReference>
<evidence type="ECO:0000256" key="1">
    <source>
        <dbReference type="ARBA" id="ARBA00004496"/>
    </source>
</evidence>
<dbReference type="Proteomes" id="UP000011087">
    <property type="component" value="Unassembled WGS sequence"/>
</dbReference>
<evidence type="ECO:0000256" key="3">
    <source>
        <dbReference type="ARBA" id="ARBA00022448"/>
    </source>
</evidence>
<evidence type="ECO:0000256" key="9">
    <source>
        <dbReference type="ARBA" id="ARBA00032199"/>
    </source>
</evidence>
<dbReference type="InterPro" id="IPR013598">
    <property type="entry name" value="Exportin-1/Importin-b-like"/>
</dbReference>
<dbReference type="OrthoDB" id="26399at2759"/>
<dbReference type="PaxDb" id="55529-EKX38442"/>
<feature type="domain" description="Exportin-T C-terminal" evidence="13">
    <location>
        <begin position="837"/>
        <end position="1092"/>
    </location>
</feature>
<dbReference type="EnsemblProtists" id="EKX38442">
    <property type="protein sequence ID" value="EKX38442"/>
    <property type="gene ID" value="GUITHDRAFT_115409"/>
</dbReference>
<dbReference type="Gene3D" id="1.25.10.10">
    <property type="entry name" value="Leucine-rich Repeat Variant"/>
    <property type="match status" value="2"/>
</dbReference>
<dbReference type="STRING" id="905079.L1IQT7"/>
<gene>
    <name evidence="14" type="ORF">GUITHDRAFT_115409</name>
</gene>
<dbReference type="GO" id="GO:0005643">
    <property type="term" value="C:nuclear pore"/>
    <property type="evidence" value="ECO:0007669"/>
    <property type="project" value="TreeGrafter"/>
</dbReference>